<reference evidence="1" key="1">
    <citation type="submission" date="2021-01" db="EMBL/GenBank/DDBJ databases">
        <title>Whole genome shotgun sequence of Actinoplanes rishiriensis NBRC 108556.</title>
        <authorList>
            <person name="Komaki H."/>
            <person name="Tamura T."/>
        </authorList>
    </citation>
    <scope>NUCLEOTIDE SEQUENCE</scope>
    <source>
        <strain evidence="1">NBRC 108556</strain>
    </source>
</reference>
<name>A0A919K8B4_9ACTN</name>
<dbReference type="RefSeq" id="WP_203788584.1">
    <property type="nucleotide sequence ID" value="NZ_BOMV01000087.1"/>
</dbReference>
<dbReference type="Proteomes" id="UP000636960">
    <property type="component" value="Unassembled WGS sequence"/>
</dbReference>
<dbReference type="EMBL" id="BOMV01000087">
    <property type="protein sequence ID" value="GIF00603.1"/>
    <property type="molecule type" value="Genomic_DNA"/>
</dbReference>
<sequence length="460" mass="49532">MSVFNRQQQRQGKIPAARVFCPDSLDRSFLEVAAPDRDGTSGHRVPVLGRRSELPPYLRGQVLANEAAAEAVPAEAADKIDAGAVARWITAQYPDDKYAAVVLGSPHGGAAHLAATLGAAWLPTGFPVTLRWPGGSTGDWPAAMDWGAGLASLIAAGNPGVSVRQVHDPVRRGPLCGTTVTLRLRWRVLPFAYAEFLRTRLQPGGTSLLLRDMRTWPVLEAGPDFGFQVGSPTTGWTADDYGPDRPAFRRLLDGLGADQWSGSFRDAPSQYAETAGDPALDPQLRDLAEQTGCRTYRVLYKSPEMFSAGLADAFRAYLDGGEGCLVECGRLLDPSGSLRRRLIPYWCESASERAFTGAEWWLAGSEPFDDMTVLPEPPGTDGGVHATLRQWRSLASFAARNGRLDRVVAGHYPLLPLPTRQAARAVAEAAETRPTPPRLTMPTLIDSLRSDAAALGLLVG</sequence>
<evidence type="ECO:0000313" key="1">
    <source>
        <dbReference type="EMBL" id="GIF00603.1"/>
    </source>
</evidence>
<proteinExistence type="predicted"/>
<keyword evidence="2" id="KW-1185">Reference proteome</keyword>
<dbReference type="AlphaFoldDB" id="A0A919K8B4"/>
<gene>
    <name evidence="1" type="ORF">Ari01nite_80670</name>
</gene>
<evidence type="ECO:0000313" key="2">
    <source>
        <dbReference type="Proteomes" id="UP000636960"/>
    </source>
</evidence>
<organism evidence="1 2">
    <name type="scientific">Paractinoplanes rishiriensis</name>
    <dbReference type="NCBI Taxonomy" id="1050105"/>
    <lineage>
        <taxon>Bacteria</taxon>
        <taxon>Bacillati</taxon>
        <taxon>Actinomycetota</taxon>
        <taxon>Actinomycetes</taxon>
        <taxon>Micromonosporales</taxon>
        <taxon>Micromonosporaceae</taxon>
        <taxon>Paractinoplanes</taxon>
    </lineage>
</organism>
<comment type="caution">
    <text evidence="1">The sequence shown here is derived from an EMBL/GenBank/DDBJ whole genome shotgun (WGS) entry which is preliminary data.</text>
</comment>
<accession>A0A919K8B4</accession>
<protein>
    <submittedName>
        <fullName evidence="1">Uncharacterized protein</fullName>
    </submittedName>
</protein>